<dbReference type="Proteomes" id="UP000815325">
    <property type="component" value="Unassembled WGS sequence"/>
</dbReference>
<feature type="compositionally biased region" description="Basic and acidic residues" evidence="10">
    <location>
        <begin position="278"/>
        <end position="290"/>
    </location>
</feature>
<accession>A0ABQ7GNG0</accession>
<name>A0ABQ7GNG0_DUNSA</name>
<sequence length="671" mass="71421">MGRSDVVKGDVNSMAMAFLHLLASQISLRVINFGLNLLIARHLSPEAFGLSTVRFHLLITTIMMLSREGIRKGCQRFKSDEGKQRGVSRVDPWRVLSVAGLVVPLGILVAVCVCTAAIWLHSPAADAIPAYEKAVVIHGVAAVVELLGEPFYILATVELQFGLRVVMDTLPLTVKALVTLACVAGWAGPTLASLPPALIFSIAQLSLAVASCLGYWVAGTRMLRTWSSGVGKEEHASHQRESNSGLDDPVRQEEDGGGDLGCGGELFGGKGEAGGLRGKHEEGGKEDRTPKPISNWGQRGGEEAEGVSKSAQVGSKGRYRGQKEVDVSSDEGASRKGKWELGLRSRRRLLQYGPAEREVLATSGIFAVQAAEKLVLAEGSKIAVASLASSYDQGVVGLVGNLGSLVVRTLFQPLEELSFAAFSRYRVGPADVEGLSQLVNVLGLLVKAMTLVGLVAVSFGPPHAHIVVWLVYGKRWAQTEAPAVLSVYCLYILLLAVNGVTEAFTHAVLDHAALAASNVAMILFALLHVLACFAFISTMGNRGLILADGLAMLLRICLSSWYIKSHFKLVPGLSLSHFLLRPITLAAFAAMHAALSVAQVVVAPKTLLTEGPQSLDSYCAAAFGIAMGLLGLAIVGLIVWRTERQSVAGLKALVQSKGKSREEKRTSQKMD</sequence>
<evidence type="ECO:0000256" key="8">
    <source>
        <dbReference type="ARBA" id="ARBA00045912"/>
    </source>
</evidence>
<keyword evidence="4 9" id="KW-0812">Transmembrane</keyword>
<feature type="transmembrane region" description="Helical" evidence="9">
    <location>
        <begin position="95"/>
        <end position="120"/>
    </location>
</feature>
<evidence type="ECO:0000313" key="11">
    <source>
        <dbReference type="EMBL" id="KAF5836137.1"/>
    </source>
</evidence>
<evidence type="ECO:0000256" key="3">
    <source>
        <dbReference type="ARBA" id="ARBA00010288"/>
    </source>
</evidence>
<evidence type="ECO:0000313" key="12">
    <source>
        <dbReference type="Proteomes" id="UP000815325"/>
    </source>
</evidence>
<feature type="transmembrane region" description="Helical" evidence="9">
    <location>
        <begin position="512"/>
        <end position="537"/>
    </location>
</feature>
<evidence type="ECO:0000256" key="7">
    <source>
        <dbReference type="ARBA" id="ARBA00023136"/>
    </source>
</evidence>
<feature type="transmembrane region" description="Helical" evidence="9">
    <location>
        <begin position="135"/>
        <end position="157"/>
    </location>
</feature>
<feature type="transmembrane region" description="Helical" evidence="9">
    <location>
        <begin position="194"/>
        <end position="218"/>
    </location>
</feature>
<comment type="caution">
    <text evidence="11">The sequence shown here is derived from an EMBL/GenBank/DDBJ whole genome shotgun (WGS) entry which is preliminary data.</text>
</comment>
<feature type="transmembrane region" description="Helical" evidence="9">
    <location>
        <begin position="615"/>
        <end position="640"/>
    </location>
</feature>
<dbReference type="EMBL" id="MU069673">
    <property type="protein sequence ID" value="KAF5836137.1"/>
    <property type="molecule type" value="Genomic_DNA"/>
</dbReference>
<comment type="similarity">
    <text evidence="3 9">Belongs to the RFT1 family.</text>
</comment>
<keyword evidence="7 9" id="KW-0472">Membrane</keyword>
<dbReference type="Pfam" id="PF04506">
    <property type="entry name" value="Rft-1"/>
    <property type="match status" value="1"/>
</dbReference>
<reference evidence="11" key="1">
    <citation type="submission" date="2017-08" db="EMBL/GenBank/DDBJ databases">
        <authorList>
            <person name="Polle J.E."/>
            <person name="Barry K."/>
            <person name="Cushman J."/>
            <person name="Schmutz J."/>
            <person name="Tran D."/>
            <person name="Hathwaick L.T."/>
            <person name="Yim W.C."/>
            <person name="Jenkins J."/>
            <person name="Mckie-Krisberg Z.M."/>
            <person name="Prochnik S."/>
            <person name="Lindquist E."/>
            <person name="Dockter R.B."/>
            <person name="Adam C."/>
            <person name="Molina H."/>
            <person name="Bunkerborg J."/>
            <person name="Jin E."/>
            <person name="Buchheim M."/>
            <person name="Magnuson J."/>
        </authorList>
    </citation>
    <scope>NUCLEOTIDE SEQUENCE</scope>
    <source>
        <strain evidence="11">CCAP 19/18</strain>
    </source>
</reference>
<evidence type="ECO:0000256" key="10">
    <source>
        <dbReference type="SAM" id="MobiDB-lite"/>
    </source>
</evidence>
<keyword evidence="6 9" id="KW-1133">Transmembrane helix</keyword>
<keyword evidence="12" id="KW-1185">Reference proteome</keyword>
<feature type="compositionally biased region" description="Gly residues" evidence="10">
    <location>
        <begin position="258"/>
        <end position="276"/>
    </location>
</feature>
<evidence type="ECO:0000256" key="1">
    <source>
        <dbReference type="ARBA" id="ARBA00004477"/>
    </source>
</evidence>
<proteinExistence type="inferred from homology"/>
<feature type="transmembrane region" description="Helical" evidence="9">
    <location>
        <begin position="481"/>
        <end position="500"/>
    </location>
</feature>
<evidence type="ECO:0000256" key="2">
    <source>
        <dbReference type="ARBA" id="ARBA00004922"/>
    </source>
</evidence>
<evidence type="ECO:0000256" key="6">
    <source>
        <dbReference type="ARBA" id="ARBA00022989"/>
    </source>
</evidence>
<dbReference type="PANTHER" id="PTHR13117">
    <property type="entry name" value="ENDOPLASMIC RETICULUM MULTISPAN TRANSMEMBRANE PROTEIN-RELATED"/>
    <property type="match status" value="1"/>
</dbReference>
<comment type="pathway">
    <text evidence="2">Protein modification; protein glycosylation.</text>
</comment>
<comment type="subcellular location">
    <subcellularLocation>
        <location evidence="1 9">Endoplasmic reticulum membrane</location>
        <topology evidence="1 9">Multi-pass membrane protein</topology>
    </subcellularLocation>
</comment>
<comment type="caution">
    <text evidence="9">Lacks conserved residue(s) required for the propagation of feature annotation.</text>
</comment>
<feature type="transmembrane region" description="Helical" evidence="9">
    <location>
        <begin position="583"/>
        <end position="603"/>
    </location>
</feature>
<protein>
    <recommendedName>
        <fullName evidence="9">Protein RFT1 homolog</fullName>
    </recommendedName>
</protein>
<dbReference type="InterPro" id="IPR007594">
    <property type="entry name" value="RFT1"/>
</dbReference>
<dbReference type="PANTHER" id="PTHR13117:SF5">
    <property type="entry name" value="PROTEIN RFT1 HOMOLOG"/>
    <property type="match status" value="1"/>
</dbReference>
<comment type="function">
    <text evidence="8 9">Intramembrane glycolipid transporter that operates in the biosynthetic pathway of dolichol-linked oligosaccharides, the glycan precursors employed in protein asparagine (N)-glycosylation. The sequential addition of sugars to dolichol pyrophosphate produces dolichol-linked oligosaccharides containing fourteen sugars, including two GlcNAcs, nine mannoses and three glucoses. Once assembled, the oligosaccharide is transferred from the lipid to nascent proteins by oligosaccharyltransferases. The assembly of dolichol-linked oligosaccharides begins on the cytosolic side of the endoplasmic reticulum membrane and finishes in its lumen. RFT1 could mediate the translocation of the cytosolically oriented intermediate DolPP-GlcNAc2Man5, produced by ALG11, into the ER lumen where dolichol-linked oligosaccharides assembly continues. However, the intramembrane lipid transporter activity could not be confirmed in vitro.</text>
</comment>
<feature type="region of interest" description="Disordered" evidence="10">
    <location>
        <begin position="233"/>
        <end position="331"/>
    </location>
</feature>
<feature type="transmembrane region" description="Helical" evidence="9">
    <location>
        <begin position="543"/>
        <end position="563"/>
    </location>
</feature>
<gene>
    <name evidence="11" type="ORF">DUNSADRAFT_6340</name>
</gene>
<keyword evidence="5" id="KW-0256">Endoplasmic reticulum</keyword>
<evidence type="ECO:0000256" key="9">
    <source>
        <dbReference type="RuleBase" id="RU365067"/>
    </source>
</evidence>
<evidence type="ECO:0000256" key="5">
    <source>
        <dbReference type="ARBA" id="ARBA00022824"/>
    </source>
</evidence>
<feature type="transmembrane region" description="Helical" evidence="9">
    <location>
        <begin position="169"/>
        <end position="188"/>
    </location>
</feature>
<organism evidence="11 12">
    <name type="scientific">Dunaliella salina</name>
    <name type="common">Green alga</name>
    <name type="synonym">Protococcus salinus</name>
    <dbReference type="NCBI Taxonomy" id="3046"/>
    <lineage>
        <taxon>Eukaryota</taxon>
        <taxon>Viridiplantae</taxon>
        <taxon>Chlorophyta</taxon>
        <taxon>core chlorophytes</taxon>
        <taxon>Chlorophyceae</taxon>
        <taxon>CS clade</taxon>
        <taxon>Chlamydomonadales</taxon>
        <taxon>Dunaliellaceae</taxon>
        <taxon>Dunaliella</taxon>
    </lineage>
</organism>
<feature type="compositionally biased region" description="Basic and acidic residues" evidence="10">
    <location>
        <begin position="321"/>
        <end position="331"/>
    </location>
</feature>
<evidence type="ECO:0000256" key="4">
    <source>
        <dbReference type="ARBA" id="ARBA00022692"/>
    </source>
</evidence>